<dbReference type="InterPro" id="IPR051311">
    <property type="entry name" value="DedA_domain"/>
</dbReference>
<protein>
    <submittedName>
        <fullName evidence="3">DedA family protein</fullName>
    </submittedName>
</protein>
<keyword evidence="1" id="KW-0472">Membrane</keyword>
<accession>A0A8J7V3A0</accession>
<dbReference type="PANTHER" id="PTHR42709:SF4">
    <property type="entry name" value="INNER MEMBRANE PROTEIN YQAA"/>
    <property type="match status" value="1"/>
</dbReference>
<keyword evidence="1" id="KW-1133">Transmembrane helix</keyword>
<evidence type="ECO:0000313" key="4">
    <source>
        <dbReference type="Proteomes" id="UP000672602"/>
    </source>
</evidence>
<keyword evidence="4" id="KW-1185">Reference proteome</keyword>
<feature type="domain" description="VTT" evidence="2">
    <location>
        <begin position="27"/>
        <end position="132"/>
    </location>
</feature>
<evidence type="ECO:0000313" key="3">
    <source>
        <dbReference type="EMBL" id="MBP5858011.1"/>
    </source>
</evidence>
<organism evidence="3 4">
    <name type="scientific">Marivibrio halodurans</name>
    <dbReference type="NCBI Taxonomy" id="2039722"/>
    <lineage>
        <taxon>Bacteria</taxon>
        <taxon>Pseudomonadati</taxon>
        <taxon>Pseudomonadota</taxon>
        <taxon>Alphaproteobacteria</taxon>
        <taxon>Rhodospirillales</taxon>
        <taxon>Rhodospirillaceae</taxon>
        <taxon>Marivibrio</taxon>
    </lineage>
</organism>
<gene>
    <name evidence="3" type="ORF">KAJ83_13415</name>
</gene>
<evidence type="ECO:0000259" key="2">
    <source>
        <dbReference type="Pfam" id="PF09335"/>
    </source>
</evidence>
<reference evidence="3" key="1">
    <citation type="submission" date="2021-04" db="EMBL/GenBank/DDBJ databases">
        <authorList>
            <person name="Zhang D.-C."/>
        </authorList>
    </citation>
    <scope>NUCLEOTIDE SEQUENCE</scope>
    <source>
        <strain evidence="3">CGMCC 1.15697</strain>
    </source>
</reference>
<evidence type="ECO:0000256" key="1">
    <source>
        <dbReference type="SAM" id="Phobius"/>
    </source>
</evidence>
<sequence>MFASGFLAATILPIASEAVLASFSSSASTGDLAVLIAVATVGNVLGALLNWWIGGWLTHWQEKRWFPIKARSLERASKVFNRWGQPSLLLAWTPFLGDPLTFVAGLLRVPIVPFLIYVTIGKVVRYVLVAGLASEWL</sequence>
<proteinExistence type="predicted"/>
<dbReference type="Proteomes" id="UP000672602">
    <property type="component" value="Unassembled WGS sequence"/>
</dbReference>
<dbReference type="PANTHER" id="PTHR42709">
    <property type="entry name" value="ALKALINE PHOSPHATASE LIKE PROTEIN"/>
    <property type="match status" value="1"/>
</dbReference>
<name>A0A8J7V3A0_9PROT</name>
<comment type="caution">
    <text evidence="3">The sequence shown here is derived from an EMBL/GenBank/DDBJ whole genome shotgun (WGS) entry which is preliminary data.</text>
</comment>
<keyword evidence="1" id="KW-0812">Transmembrane</keyword>
<dbReference type="EMBL" id="JAGMWN010000006">
    <property type="protein sequence ID" value="MBP5858011.1"/>
    <property type="molecule type" value="Genomic_DNA"/>
</dbReference>
<dbReference type="InterPro" id="IPR032816">
    <property type="entry name" value="VTT_dom"/>
</dbReference>
<feature type="transmembrane region" description="Helical" evidence="1">
    <location>
        <begin position="102"/>
        <end position="120"/>
    </location>
</feature>
<dbReference type="AlphaFoldDB" id="A0A8J7V3A0"/>
<feature type="transmembrane region" description="Helical" evidence="1">
    <location>
        <begin position="32"/>
        <end position="58"/>
    </location>
</feature>
<dbReference type="Pfam" id="PF09335">
    <property type="entry name" value="VTT_dom"/>
    <property type="match status" value="1"/>
</dbReference>